<protein>
    <recommendedName>
        <fullName evidence="6">C3H1-type domain-containing protein</fullName>
    </recommendedName>
</protein>
<keyword evidence="8" id="KW-1185">Reference proteome</keyword>
<keyword evidence="2 4" id="KW-0863">Zinc-finger</keyword>
<dbReference type="PANTHER" id="PTHR36886:SF3">
    <property type="entry name" value="PROTEIN FRIGIDA-ESSENTIAL 1"/>
    <property type="match status" value="1"/>
</dbReference>
<dbReference type="AlphaFoldDB" id="A0A2I0LFL4"/>
<proteinExistence type="predicted"/>
<dbReference type="InterPro" id="IPR052650">
    <property type="entry name" value="Zinc_finger_CCCH"/>
</dbReference>
<evidence type="ECO:0000256" key="1">
    <source>
        <dbReference type="ARBA" id="ARBA00022723"/>
    </source>
</evidence>
<evidence type="ECO:0000313" key="7">
    <source>
        <dbReference type="EMBL" id="PKI79465.1"/>
    </source>
</evidence>
<feature type="zinc finger region" description="C3H1-type" evidence="4">
    <location>
        <begin position="148"/>
        <end position="175"/>
    </location>
</feature>
<accession>A0A2I0LFL4</accession>
<evidence type="ECO:0000256" key="4">
    <source>
        <dbReference type="PROSITE-ProRule" id="PRU00723"/>
    </source>
</evidence>
<gene>
    <name evidence="7" type="ORF">CRG98_000096</name>
</gene>
<feature type="compositionally biased region" description="Basic and acidic residues" evidence="5">
    <location>
        <begin position="184"/>
        <end position="200"/>
    </location>
</feature>
<keyword evidence="3 4" id="KW-0862">Zinc</keyword>
<dbReference type="STRING" id="22663.A0A2I0LFL4"/>
<dbReference type="EMBL" id="PGOL01000003">
    <property type="protein sequence ID" value="PKI79465.1"/>
    <property type="molecule type" value="Genomic_DNA"/>
</dbReference>
<dbReference type="Proteomes" id="UP000233551">
    <property type="component" value="Unassembled WGS sequence"/>
</dbReference>
<dbReference type="PANTHER" id="PTHR36886">
    <property type="entry name" value="PROTEIN FRIGIDA-ESSENTIAL 1"/>
    <property type="match status" value="1"/>
</dbReference>
<feature type="domain" description="C3H1-type" evidence="6">
    <location>
        <begin position="148"/>
        <end position="175"/>
    </location>
</feature>
<dbReference type="Gene3D" id="4.10.1000.10">
    <property type="entry name" value="Zinc finger, CCCH-type"/>
    <property type="match status" value="1"/>
</dbReference>
<evidence type="ECO:0000259" key="6">
    <source>
        <dbReference type="PROSITE" id="PS50103"/>
    </source>
</evidence>
<keyword evidence="1 4" id="KW-0479">Metal-binding</keyword>
<reference evidence="7 8" key="1">
    <citation type="submission" date="2017-11" db="EMBL/GenBank/DDBJ databases">
        <title>De-novo sequencing of pomegranate (Punica granatum L.) genome.</title>
        <authorList>
            <person name="Akparov Z."/>
            <person name="Amiraslanov A."/>
            <person name="Hajiyeva S."/>
            <person name="Abbasov M."/>
            <person name="Kaur K."/>
            <person name="Hamwieh A."/>
            <person name="Solovyev V."/>
            <person name="Salamov A."/>
            <person name="Braich B."/>
            <person name="Kosarev P."/>
            <person name="Mahmoud A."/>
            <person name="Hajiyev E."/>
            <person name="Babayeva S."/>
            <person name="Izzatullayeva V."/>
            <person name="Mammadov A."/>
            <person name="Mammadov A."/>
            <person name="Sharifova S."/>
            <person name="Ojaghi J."/>
            <person name="Eynullazada K."/>
            <person name="Bayramov B."/>
            <person name="Abdulazimova A."/>
            <person name="Shahmuradov I."/>
        </authorList>
    </citation>
    <scope>NUCLEOTIDE SEQUENCE [LARGE SCALE GENOMIC DNA]</scope>
    <source>
        <strain evidence="8">cv. AG2017</strain>
        <tissue evidence="7">Leaf</tissue>
    </source>
</reference>
<evidence type="ECO:0000256" key="2">
    <source>
        <dbReference type="ARBA" id="ARBA00022771"/>
    </source>
</evidence>
<dbReference type="GO" id="GO:0008270">
    <property type="term" value="F:zinc ion binding"/>
    <property type="evidence" value="ECO:0007669"/>
    <property type="project" value="UniProtKB-KW"/>
</dbReference>
<dbReference type="Pfam" id="PF00642">
    <property type="entry name" value="zf-CCCH"/>
    <property type="match status" value="1"/>
</dbReference>
<feature type="compositionally biased region" description="Basic and acidic residues" evidence="5">
    <location>
        <begin position="353"/>
        <end position="406"/>
    </location>
</feature>
<name>A0A2I0LFL4_PUNGR</name>
<dbReference type="InterPro" id="IPR036855">
    <property type="entry name" value="Znf_CCCH_sf"/>
</dbReference>
<dbReference type="PROSITE" id="PS50103">
    <property type="entry name" value="ZF_C3H1"/>
    <property type="match status" value="1"/>
</dbReference>
<evidence type="ECO:0000313" key="8">
    <source>
        <dbReference type="Proteomes" id="UP000233551"/>
    </source>
</evidence>
<sequence length="497" mass="55789">MEDNVLISSEPVKEKLTCNMMSQISKIFSCSNLSWNLEGGKATENRNHGRVQKRTETPFGGAKAYLHDGKMIKALISDSCSTQNQEDGLVPLDHSGEKDDGAYYPAKEVKEMGLQSEEDKKQMQSRLAAPEVAPRSLPLGMELTERNKRPAIICGFFVKGWCIRGSSCRFLHVKDNPDSSSKQPVEEKRNERDKGLRDDSEACPPGMLDRLGSSSNQNSSALASSSSSVLPVDPSLPSTDRGDSSKYDDGFISSYRNVIRNGLGRRRYDEDYKIYTSLINRGTSFTLRSNFLADYGHSPNGSVRSLSIHEREILEQVADKDCHTHGRDSFAAPAETAENSIVDCQNEDALPEESSRPLKENSEVDVRNRTGLRKSDQARLRKDLKDERVRKKVEKSMHHNTNAEEPKESKLLRHFRFVLIDFVKALLRPRWEGGRLTKDAHNLIVKKAVDKVMGTLSPEQVPTSKHLIKEYLSLSEPRIVKLVEAYVDKYGKPCEAS</sequence>
<feature type="region of interest" description="Disordered" evidence="5">
    <location>
        <begin position="347"/>
        <end position="406"/>
    </location>
</feature>
<comment type="caution">
    <text evidence="7">The sequence shown here is derived from an EMBL/GenBank/DDBJ whole genome shotgun (WGS) entry which is preliminary data.</text>
</comment>
<dbReference type="SUPFAM" id="SSF90229">
    <property type="entry name" value="CCCH zinc finger"/>
    <property type="match status" value="1"/>
</dbReference>
<evidence type="ECO:0000256" key="3">
    <source>
        <dbReference type="ARBA" id="ARBA00022833"/>
    </source>
</evidence>
<organism evidence="7 8">
    <name type="scientific">Punica granatum</name>
    <name type="common">Pomegranate</name>
    <dbReference type="NCBI Taxonomy" id="22663"/>
    <lineage>
        <taxon>Eukaryota</taxon>
        <taxon>Viridiplantae</taxon>
        <taxon>Streptophyta</taxon>
        <taxon>Embryophyta</taxon>
        <taxon>Tracheophyta</taxon>
        <taxon>Spermatophyta</taxon>
        <taxon>Magnoliopsida</taxon>
        <taxon>eudicotyledons</taxon>
        <taxon>Gunneridae</taxon>
        <taxon>Pentapetalae</taxon>
        <taxon>rosids</taxon>
        <taxon>malvids</taxon>
        <taxon>Myrtales</taxon>
        <taxon>Lythraceae</taxon>
        <taxon>Punica</taxon>
    </lineage>
</organism>
<feature type="region of interest" description="Disordered" evidence="5">
    <location>
        <begin position="173"/>
        <end position="247"/>
    </location>
</feature>
<dbReference type="InterPro" id="IPR000571">
    <property type="entry name" value="Znf_CCCH"/>
</dbReference>
<feature type="compositionally biased region" description="Low complexity" evidence="5">
    <location>
        <begin position="213"/>
        <end position="238"/>
    </location>
</feature>
<evidence type="ECO:0000256" key="5">
    <source>
        <dbReference type="SAM" id="MobiDB-lite"/>
    </source>
</evidence>